<evidence type="ECO:0000259" key="2">
    <source>
        <dbReference type="Pfam" id="PF20236"/>
    </source>
</evidence>
<evidence type="ECO:0000259" key="1">
    <source>
        <dbReference type="Pfam" id="PF00724"/>
    </source>
</evidence>
<dbReference type="PANTHER" id="PTHR22893:SF91">
    <property type="entry name" value="NADPH DEHYDROGENASE 2-RELATED"/>
    <property type="match status" value="1"/>
</dbReference>
<accession>A0A4S4M7L0</accession>
<dbReference type="Pfam" id="PF20236">
    <property type="entry name" value="DUF6593"/>
    <property type="match status" value="1"/>
</dbReference>
<dbReference type="Proteomes" id="UP000310158">
    <property type="component" value="Unassembled WGS sequence"/>
</dbReference>
<dbReference type="Gene3D" id="3.20.20.70">
    <property type="entry name" value="Aldolase class I"/>
    <property type="match status" value="1"/>
</dbReference>
<dbReference type="FunFam" id="3.20.20.70:FF:000138">
    <property type="entry name" value="NADPH dehydrogenase 1"/>
    <property type="match status" value="1"/>
</dbReference>
<dbReference type="OrthoDB" id="276546at2759"/>
<protein>
    <submittedName>
        <fullName evidence="3">Uncharacterized protein</fullName>
    </submittedName>
</protein>
<dbReference type="InterPro" id="IPR045247">
    <property type="entry name" value="Oye-like"/>
</dbReference>
<dbReference type="InterPro" id="IPR046528">
    <property type="entry name" value="DUF6593"/>
</dbReference>
<reference evidence="3 4" key="1">
    <citation type="submission" date="2019-02" db="EMBL/GenBank/DDBJ databases">
        <title>Genome sequencing of the rare red list fungi Bondarzewia mesenterica.</title>
        <authorList>
            <person name="Buettner E."/>
            <person name="Kellner H."/>
        </authorList>
    </citation>
    <scope>NUCLEOTIDE SEQUENCE [LARGE SCALE GENOMIC DNA]</scope>
    <source>
        <strain evidence="3 4">DSM 108281</strain>
    </source>
</reference>
<gene>
    <name evidence="3" type="ORF">EW146_g231</name>
</gene>
<dbReference type="Pfam" id="PF00724">
    <property type="entry name" value="Oxidored_FMN"/>
    <property type="match status" value="1"/>
</dbReference>
<name>A0A4S4M7L0_9AGAM</name>
<feature type="domain" description="NADH:flavin oxidoreductase/NADH oxidase N-terminal" evidence="1">
    <location>
        <begin position="257"/>
        <end position="590"/>
    </location>
</feature>
<proteinExistence type="predicted"/>
<evidence type="ECO:0000313" key="4">
    <source>
        <dbReference type="Proteomes" id="UP000310158"/>
    </source>
</evidence>
<dbReference type="SUPFAM" id="SSF51395">
    <property type="entry name" value="FMN-linked oxidoreductases"/>
    <property type="match status" value="1"/>
</dbReference>
<dbReference type="InterPro" id="IPR001155">
    <property type="entry name" value="OxRdtase_FMN_N"/>
</dbReference>
<dbReference type="EMBL" id="SGPL01000005">
    <property type="protein sequence ID" value="THH21294.1"/>
    <property type="molecule type" value="Genomic_DNA"/>
</dbReference>
<dbReference type="AlphaFoldDB" id="A0A4S4M7L0"/>
<dbReference type="GO" id="GO:0010181">
    <property type="term" value="F:FMN binding"/>
    <property type="evidence" value="ECO:0007669"/>
    <property type="project" value="InterPro"/>
</dbReference>
<feature type="domain" description="DUF6593" evidence="2">
    <location>
        <begin position="14"/>
        <end position="179"/>
    </location>
</feature>
<comment type="caution">
    <text evidence="3">The sequence shown here is derived from an EMBL/GenBank/DDBJ whole genome shotgun (WGS) entry which is preliminary data.</text>
</comment>
<dbReference type="PANTHER" id="PTHR22893">
    <property type="entry name" value="NADH OXIDOREDUCTASE-RELATED"/>
    <property type="match status" value="1"/>
</dbReference>
<dbReference type="InterPro" id="IPR013785">
    <property type="entry name" value="Aldolase_TIM"/>
</dbReference>
<sequence>MSDPSIFTFSLQPDNPCNTTLVDEDGAQVYAVQTDFSDEKKPKTRVCDALGYCIAEWIWRDTRSDLLTLRDRPQIPASAWLHKSLVPIKDVYFAALSLSKTTSGGKYKWKNNSPGVYPQLFSAESKERPIARFRPALKNPEGRKFPPLQPAQLLLDARADEIRDMVIVSFLLLERRRREASTESENRASAIAVPLVTTIVRFAASDGLQLSADTEQKKCSDFSSQLYDDTTGADIASIVSRHISTPHTIQMSSTKSKLFQPVTVGNLTLQHRVVMAPLTRLRASPEHVHLDMATEYYAQRACMPGTLLITEATFIAAKAGGFAQAPGIWSDAQIAAWRKVTDAVHAKDSFIFLQLWAIGRCAEPAQLASEDPSFPYVSAGDIQLTGKDRPPRPMTVEEIKEYVQLYATAASNAVHRAGFDGVEVHAANGYLPDQFLQDVSNNRTDQYGGSVENRARFVLEVLDAVVKAVGEKAVGIRFSPWAKFLDMRMRDPIPTFSHVITRIRDEYPDIAYLHLVEPGISGFMTSEREEGESNDVFRAIWSPKPLLSAGGYTREDAIRAADEKGVLVVFGHYFISNPDLVLRLKKDIPLTPFGKGPFYIPKSHVGYTDWPFATDSRI</sequence>
<organism evidence="3 4">
    <name type="scientific">Bondarzewia mesenterica</name>
    <dbReference type="NCBI Taxonomy" id="1095465"/>
    <lineage>
        <taxon>Eukaryota</taxon>
        <taxon>Fungi</taxon>
        <taxon>Dikarya</taxon>
        <taxon>Basidiomycota</taxon>
        <taxon>Agaricomycotina</taxon>
        <taxon>Agaricomycetes</taxon>
        <taxon>Russulales</taxon>
        <taxon>Bondarzewiaceae</taxon>
        <taxon>Bondarzewia</taxon>
    </lineage>
</organism>
<dbReference type="GO" id="GO:0003959">
    <property type="term" value="F:NADPH dehydrogenase activity"/>
    <property type="evidence" value="ECO:0007669"/>
    <property type="project" value="TreeGrafter"/>
</dbReference>
<keyword evidence="4" id="KW-1185">Reference proteome</keyword>
<dbReference type="CDD" id="cd02933">
    <property type="entry name" value="OYE_like_FMN"/>
    <property type="match status" value="1"/>
</dbReference>
<evidence type="ECO:0000313" key="3">
    <source>
        <dbReference type="EMBL" id="THH21294.1"/>
    </source>
</evidence>